<name>A0ABR8A3K0_9CYAN</name>
<dbReference type="Proteomes" id="UP000642094">
    <property type="component" value="Unassembled WGS sequence"/>
</dbReference>
<evidence type="ECO:0000313" key="1">
    <source>
        <dbReference type="EMBL" id="MBD2189886.1"/>
    </source>
</evidence>
<organism evidence="1 2">
    <name type="scientific">Pseudanabaena mucicola FACHB-723</name>
    <dbReference type="NCBI Taxonomy" id="2692860"/>
    <lineage>
        <taxon>Bacteria</taxon>
        <taxon>Bacillati</taxon>
        <taxon>Cyanobacteriota</taxon>
        <taxon>Cyanophyceae</taxon>
        <taxon>Pseudanabaenales</taxon>
        <taxon>Pseudanabaenaceae</taxon>
        <taxon>Pseudanabaena</taxon>
    </lineage>
</organism>
<dbReference type="NCBIfam" id="TIGR04042">
    <property type="entry name" value="MSMEG_0570_fam"/>
    <property type="match status" value="1"/>
</dbReference>
<sequence>MPQINFQISWPDGSEQTCYSPSLIVKEYFAPDVEYKLDEFVESARIALNIASDRVKAKYGRPCGLAIGQLQDIEARASKYQKLENPKVKFIRFIE</sequence>
<dbReference type="RefSeq" id="WP_190404699.1">
    <property type="nucleotide sequence ID" value="NZ_JACJQB010000058.1"/>
</dbReference>
<reference evidence="1 2" key="1">
    <citation type="journal article" date="2020" name="ISME J.">
        <title>Comparative genomics reveals insights into cyanobacterial evolution and habitat adaptation.</title>
        <authorList>
            <person name="Chen M.Y."/>
            <person name="Teng W.K."/>
            <person name="Zhao L."/>
            <person name="Hu C.X."/>
            <person name="Zhou Y.K."/>
            <person name="Han B.P."/>
            <person name="Song L.R."/>
            <person name="Shu W.S."/>
        </authorList>
    </citation>
    <scope>NUCLEOTIDE SEQUENCE [LARGE SCALE GENOMIC DNA]</scope>
    <source>
        <strain evidence="1 2">FACHB-723</strain>
    </source>
</reference>
<dbReference type="InterPro" id="IPR023846">
    <property type="entry name" value="CHP04042_MSMEG0570"/>
</dbReference>
<gene>
    <name evidence="1" type="ORF">H6F41_17275</name>
</gene>
<protein>
    <submittedName>
        <fullName evidence="1">MSMEG_0570 family nitrogen starvation response protein</fullName>
    </submittedName>
</protein>
<evidence type="ECO:0000313" key="2">
    <source>
        <dbReference type="Proteomes" id="UP000642094"/>
    </source>
</evidence>
<comment type="caution">
    <text evidence="1">The sequence shown here is derived from an EMBL/GenBank/DDBJ whole genome shotgun (WGS) entry which is preliminary data.</text>
</comment>
<proteinExistence type="predicted"/>
<dbReference type="EMBL" id="JACJQB010000058">
    <property type="protein sequence ID" value="MBD2189886.1"/>
    <property type="molecule type" value="Genomic_DNA"/>
</dbReference>
<keyword evidence="2" id="KW-1185">Reference proteome</keyword>
<accession>A0ABR8A3K0</accession>